<comment type="caution">
    <text evidence="3">The sequence shown here is derived from an EMBL/GenBank/DDBJ whole genome shotgun (WGS) entry which is preliminary data.</text>
</comment>
<gene>
    <name evidence="3" type="ORF">ACFOM9_03065</name>
</gene>
<dbReference type="RefSeq" id="WP_386706066.1">
    <property type="nucleotide sequence ID" value="NZ_JBHRYF010000001.1"/>
</dbReference>
<evidence type="ECO:0000313" key="4">
    <source>
        <dbReference type="Proteomes" id="UP001595724"/>
    </source>
</evidence>
<feature type="domain" description="Helix-turn-helix type 11" evidence="1">
    <location>
        <begin position="6"/>
        <end position="59"/>
    </location>
</feature>
<reference evidence="4" key="1">
    <citation type="journal article" date="2019" name="Int. J. Syst. Evol. Microbiol.">
        <title>The Global Catalogue of Microorganisms (GCM) 10K type strain sequencing project: providing services to taxonomists for standard genome sequencing and annotation.</title>
        <authorList>
            <consortium name="The Broad Institute Genomics Platform"/>
            <consortium name="The Broad Institute Genome Sequencing Center for Infectious Disease"/>
            <person name="Wu L."/>
            <person name="Ma J."/>
        </authorList>
    </citation>
    <scope>NUCLEOTIDE SEQUENCE [LARGE SCALE GENOMIC DNA]</scope>
    <source>
        <strain evidence="4">KCTC 42211</strain>
    </source>
</reference>
<dbReference type="PANTHER" id="PTHR34580:SF3">
    <property type="entry name" value="PROTEIN PAFB"/>
    <property type="match status" value="1"/>
</dbReference>
<proteinExistence type="predicted"/>
<keyword evidence="4" id="KW-1185">Reference proteome</keyword>
<feature type="domain" description="WYL" evidence="2">
    <location>
        <begin position="136"/>
        <end position="203"/>
    </location>
</feature>
<dbReference type="InterPro" id="IPR026881">
    <property type="entry name" value="WYL_dom"/>
</dbReference>
<evidence type="ECO:0000259" key="1">
    <source>
        <dbReference type="Pfam" id="PF08279"/>
    </source>
</evidence>
<sequence length="228" mass="25917">MVRSERLLAILQALRARRRPVTAKALAERFEVSERTIYRDMRVLASRGAVVEGSAGVGYLLRGDYFLPPLSFNQQEAAAILLGLRFVLRRGDPALVESASHVRAKLASAAPSRFDDHGARLAPFLVGPPRTPRDATLGIVRQAISEERKLRLRYRSAGKQARQRVVWPTVLGWFDEIEMLGAWCETRRAFRNFRIDRIELAEVLAESPPRSRQELLAEFRRLEPKAEF</sequence>
<protein>
    <submittedName>
        <fullName evidence="3">Helix-turn-helix transcriptional regulator</fullName>
    </submittedName>
</protein>
<dbReference type="InterPro" id="IPR013196">
    <property type="entry name" value="HTH_11"/>
</dbReference>
<accession>A0ABV7US40</accession>
<evidence type="ECO:0000313" key="3">
    <source>
        <dbReference type="EMBL" id="MFC3659059.1"/>
    </source>
</evidence>
<dbReference type="InterPro" id="IPR036388">
    <property type="entry name" value="WH-like_DNA-bd_sf"/>
</dbReference>
<dbReference type="InterPro" id="IPR036390">
    <property type="entry name" value="WH_DNA-bd_sf"/>
</dbReference>
<dbReference type="Gene3D" id="1.10.10.10">
    <property type="entry name" value="Winged helix-like DNA-binding domain superfamily/Winged helix DNA-binding domain"/>
    <property type="match status" value="1"/>
</dbReference>
<dbReference type="EMBL" id="JBHRYF010000001">
    <property type="protein sequence ID" value="MFC3659059.1"/>
    <property type="molecule type" value="Genomic_DNA"/>
</dbReference>
<dbReference type="SUPFAM" id="SSF46785">
    <property type="entry name" value="Winged helix' DNA-binding domain"/>
    <property type="match status" value="1"/>
</dbReference>
<name>A0ABV7US40_9GAMM</name>
<dbReference type="Pfam" id="PF08279">
    <property type="entry name" value="HTH_11"/>
    <property type="match status" value="1"/>
</dbReference>
<dbReference type="PANTHER" id="PTHR34580">
    <property type="match status" value="1"/>
</dbReference>
<dbReference type="PROSITE" id="PS52050">
    <property type="entry name" value="WYL"/>
    <property type="match status" value="1"/>
</dbReference>
<evidence type="ECO:0000259" key="2">
    <source>
        <dbReference type="Pfam" id="PF13280"/>
    </source>
</evidence>
<dbReference type="Pfam" id="PF13280">
    <property type="entry name" value="WYL"/>
    <property type="match status" value="1"/>
</dbReference>
<dbReference type="Proteomes" id="UP001595724">
    <property type="component" value="Unassembled WGS sequence"/>
</dbReference>
<dbReference type="InterPro" id="IPR051534">
    <property type="entry name" value="CBASS_pafABC_assoc_protein"/>
</dbReference>
<organism evidence="3 4">
    <name type="scientific">Luteimonas notoginsengisoli</name>
    <dbReference type="NCBI Taxonomy" id="1578200"/>
    <lineage>
        <taxon>Bacteria</taxon>
        <taxon>Pseudomonadati</taxon>
        <taxon>Pseudomonadota</taxon>
        <taxon>Gammaproteobacteria</taxon>
        <taxon>Lysobacterales</taxon>
        <taxon>Lysobacteraceae</taxon>
        <taxon>Luteimonas</taxon>
    </lineage>
</organism>